<dbReference type="EMBL" id="CM055102">
    <property type="protein sequence ID" value="KAJ7537841.1"/>
    <property type="molecule type" value="Genomic_DNA"/>
</dbReference>
<keyword evidence="2" id="KW-1185">Reference proteome</keyword>
<reference evidence="2" key="1">
    <citation type="journal article" date="2024" name="Proc. Natl. Acad. Sci. U.S.A.">
        <title>Extraordinary preservation of gene collinearity over three hundred million years revealed in homosporous lycophytes.</title>
        <authorList>
            <person name="Li C."/>
            <person name="Wickell D."/>
            <person name="Kuo L.Y."/>
            <person name="Chen X."/>
            <person name="Nie B."/>
            <person name="Liao X."/>
            <person name="Peng D."/>
            <person name="Ji J."/>
            <person name="Jenkins J."/>
            <person name="Williams M."/>
            <person name="Shu S."/>
            <person name="Plott C."/>
            <person name="Barry K."/>
            <person name="Rajasekar S."/>
            <person name="Grimwood J."/>
            <person name="Han X."/>
            <person name="Sun S."/>
            <person name="Hou Z."/>
            <person name="He W."/>
            <person name="Dai G."/>
            <person name="Sun C."/>
            <person name="Schmutz J."/>
            <person name="Leebens-Mack J.H."/>
            <person name="Li F.W."/>
            <person name="Wang L."/>
        </authorList>
    </citation>
    <scope>NUCLEOTIDE SEQUENCE [LARGE SCALE GENOMIC DNA]</scope>
    <source>
        <strain evidence="2">cv. PW_Plant_1</strain>
    </source>
</reference>
<comment type="caution">
    <text evidence="1">The sequence shown here is derived from an EMBL/GenBank/DDBJ whole genome shotgun (WGS) entry which is preliminary data.</text>
</comment>
<evidence type="ECO:0000313" key="2">
    <source>
        <dbReference type="Proteomes" id="UP001162992"/>
    </source>
</evidence>
<gene>
    <name evidence="1" type="ORF">O6H91_11G023800</name>
</gene>
<protein>
    <submittedName>
        <fullName evidence="1">Uncharacterized protein</fullName>
    </submittedName>
</protein>
<evidence type="ECO:0000313" key="1">
    <source>
        <dbReference type="EMBL" id="KAJ7537841.1"/>
    </source>
</evidence>
<proteinExistence type="predicted"/>
<dbReference type="Proteomes" id="UP001162992">
    <property type="component" value="Chromosome 11"/>
</dbReference>
<organism evidence="1 2">
    <name type="scientific">Diphasiastrum complanatum</name>
    <name type="common">Issler's clubmoss</name>
    <name type="synonym">Lycopodium complanatum</name>
    <dbReference type="NCBI Taxonomy" id="34168"/>
    <lineage>
        <taxon>Eukaryota</taxon>
        <taxon>Viridiplantae</taxon>
        <taxon>Streptophyta</taxon>
        <taxon>Embryophyta</taxon>
        <taxon>Tracheophyta</taxon>
        <taxon>Lycopodiopsida</taxon>
        <taxon>Lycopodiales</taxon>
        <taxon>Lycopodiaceae</taxon>
        <taxon>Lycopodioideae</taxon>
        <taxon>Diphasiastrum</taxon>
    </lineage>
</organism>
<accession>A0ACC2C773</accession>
<name>A0ACC2C773_DIPCM</name>
<sequence length="123" mass="14161">MKLQVQVMEARGLASRDSNGFSDPYVQLQPGKTKTKTKVVQKSLNSSWYEEFLFKLEDLKSELLISVWDEDSFTDDFLGQIKLLVAQVLNSDKQALLTTWYPLQKCNRKSKVPVSGLIRRDDF</sequence>